<evidence type="ECO:0000313" key="2">
    <source>
        <dbReference type="Proteomes" id="UP000281028"/>
    </source>
</evidence>
<name>A0A9Q5GVU7_9BACT</name>
<dbReference type="Gene3D" id="1.25.10.10">
    <property type="entry name" value="Leucine-rich Repeat Variant"/>
    <property type="match status" value="1"/>
</dbReference>
<sequence length="320" mass="36985">MIDYLTNLVTRICDRSEQLHNGQTVSWQALREAEQLANHAYIPVLYQYIETEPQKEKRIAAAFIITQLSRNTNDPEVIRFLMDRLKAEQDTDIVTAIQQNLESGLPVPGYINLQPLFNNTLSANNNVRRSALLALRGTNNPAVEEWALNLLKRTVNDYDVYYIVLLLHKTGTQKSLPVLRRLLEHSRQDVKALAFATIADIEKEKEAMFYMRCLQRGHLKFEAMEAIYKYADESAIQAVIGRITELLSKRRSNARLTIETFKNGFTDLMLGMEFLSRFRAAKAEVKKTFSWITETRADYLLPEEREWIQRNLPSVAMVNK</sequence>
<gene>
    <name evidence="1" type="ORF">ECE50_011260</name>
</gene>
<dbReference type="InterPro" id="IPR011989">
    <property type="entry name" value="ARM-like"/>
</dbReference>
<dbReference type="InterPro" id="IPR016024">
    <property type="entry name" value="ARM-type_fold"/>
</dbReference>
<protein>
    <submittedName>
        <fullName evidence="1">HEAT repeat domain-containing protein</fullName>
    </submittedName>
</protein>
<dbReference type="EMBL" id="RIAR02000001">
    <property type="protein sequence ID" value="NSL87413.1"/>
    <property type="molecule type" value="Genomic_DNA"/>
</dbReference>
<proteinExistence type="predicted"/>
<dbReference type="AlphaFoldDB" id="A0A9Q5GVU7"/>
<comment type="caution">
    <text evidence="1">The sequence shown here is derived from an EMBL/GenBank/DDBJ whole genome shotgun (WGS) entry which is preliminary data.</text>
</comment>
<keyword evidence="2" id="KW-1185">Reference proteome</keyword>
<reference evidence="1" key="1">
    <citation type="submission" date="2020-05" db="EMBL/GenBank/DDBJ databases">
        <title>Chitinophaga laudate sp. nov., isolated from a tropical peat swamp.</title>
        <authorList>
            <person name="Goh C.B.S."/>
            <person name="Lee M.S."/>
            <person name="Parimannan S."/>
            <person name="Pasbakhsh P."/>
            <person name="Yule C.M."/>
            <person name="Rajandas H."/>
            <person name="Loke S."/>
            <person name="Croft L."/>
            <person name="Tan J.B.L."/>
        </authorList>
    </citation>
    <scope>NUCLEOTIDE SEQUENCE</scope>
    <source>
        <strain evidence="1">Mgbs1</strain>
    </source>
</reference>
<evidence type="ECO:0000313" key="1">
    <source>
        <dbReference type="EMBL" id="NSL87413.1"/>
    </source>
</evidence>
<accession>A0A9Q5GVU7</accession>
<dbReference type="SUPFAM" id="SSF48371">
    <property type="entry name" value="ARM repeat"/>
    <property type="match status" value="1"/>
</dbReference>
<dbReference type="RefSeq" id="WP_160712779.1">
    <property type="nucleotide sequence ID" value="NZ_JAABOK010000004.1"/>
</dbReference>
<organism evidence="1 2">
    <name type="scientific">Chitinophaga solisilvae</name>
    <dbReference type="NCBI Taxonomy" id="1233460"/>
    <lineage>
        <taxon>Bacteria</taxon>
        <taxon>Pseudomonadati</taxon>
        <taxon>Bacteroidota</taxon>
        <taxon>Chitinophagia</taxon>
        <taxon>Chitinophagales</taxon>
        <taxon>Chitinophagaceae</taxon>
        <taxon>Chitinophaga</taxon>
    </lineage>
</organism>
<dbReference type="Proteomes" id="UP000281028">
    <property type="component" value="Unassembled WGS sequence"/>
</dbReference>